<dbReference type="InterPro" id="IPR049805">
    <property type="entry name" value="Lasso_benenodin"/>
</dbReference>
<dbReference type="AlphaFoldDB" id="A0A031JV01"/>
<evidence type="ECO:0008006" key="3">
    <source>
        <dbReference type="Google" id="ProtNLM"/>
    </source>
</evidence>
<evidence type="ECO:0000313" key="2">
    <source>
        <dbReference type="Proteomes" id="UP000024329"/>
    </source>
</evidence>
<dbReference type="EMBL" id="JFYZ01000015">
    <property type="protein sequence ID" value="EZP80709.1"/>
    <property type="molecule type" value="Genomic_DNA"/>
</dbReference>
<dbReference type="NCBIfam" id="NF033522">
    <property type="entry name" value="lasso_benenodin"/>
    <property type="match status" value="1"/>
</dbReference>
<name>A0A031JV01_9SPHN</name>
<dbReference type="RefSeq" id="WP_162177395.1">
    <property type="nucleotide sequence ID" value="NZ_BSFC01000004.1"/>
</dbReference>
<dbReference type="Pfam" id="PF24178">
    <property type="entry name" value="Subterisin"/>
    <property type="match status" value="1"/>
</dbReference>
<dbReference type="Proteomes" id="UP000024329">
    <property type="component" value="Unassembled WGS sequence"/>
</dbReference>
<proteinExistence type="predicted"/>
<protein>
    <recommendedName>
        <fullName evidence="3">Benenodin family lasso peptide</fullName>
    </recommendedName>
</protein>
<reference evidence="1 2" key="1">
    <citation type="submission" date="2014-03" db="EMBL/GenBank/DDBJ databases">
        <title>Whole genome sequence of Novosphingobium resinovorum KF1.</title>
        <authorList>
            <person name="Gan H.M."/>
            <person name="Gan H.Y."/>
            <person name="Chew T.H."/>
            <person name="Savka M.A."/>
        </authorList>
    </citation>
    <scope>NUCLEOTIDE SEQUENCE [LARGE SCALE GENOMIC DNA]</scope>
    <source>
        <strain evidence="1 2">KF1</strain>
    </source>
</reference>
<organism evidence="1 2">
    <name type="scientific">Novosphingobium resinovorum</name>
    <dbReference type="NCBI Taxonomy" id="158500"/>
    <lineage>
        <taxon>Bacteria</taxon>
        <taxon>Pseudomonadati</taxon>
        <taxon>Pseudomonadota</taxon>
        <taxon>Alphaproteobacteria</taxon>
        <taxon>Sphingomonadales</taxon>
        <taxon>Sphingomonadaceae</taxon>
        <taxon>Novosphingobium</taxon>
    </lineage>
</organism>
<comment type="caution">
    <text evidence="1">The sequence shown here is derived from an EMBL/GenBank/DDBJ whole genome shotgun (WGS) entry which is preliminary data.</text>
</comment>
<evidence type="ECO:0000313" key="1">
    <source>
        <dbReference type="EMBL" id="EZP80709.1"/>
    </source>
</evidence>
<accession>A0A031JV01</accession>
<sequence length="43" mass="4567">MEHVEEDTMVELGAVSTETKGGQVGINDFERGLQLTGSGLTDD</sequence>
<gene>
    <name evidence="1" type="ORF">BV97_03127</name>
</gene>